<keyword evidence="5" id="KW-1185">Reference proteome</keyword>
<reference evidence="4" key="2">
    <citation type="journal article" date="2023" name="IMA Fungus">
        <title>Comparative genomic study of the Penicillium genus elucidates a diverse pangenome and 15 lateral gene transfer events.</title>
        <authorList>
            <person name="Petersen C."/>
            <person name="Sorensen T."/>
            <person name="Nielsen M.R."/>
            <person name="Sondergaard T.E."/>
            <person name="Sorensen J.L."/>
            <person name="Fitzpatrick D.A."/>
            <person name="Frisvad J.C."/>
            <person name="Nielsen K.L."/>
        </authorList>
    </citation>
    <scope>NUCLEOTIDE SEQUENCE</scope>
    <source>
        <strain evidence="4">IBT 35675</strain>
    </source>
</reference>
<dbReference type="GO" id="GO:0016787">
    <property type="term" value="F:hydrolase activity"/>
    <property type="evidence" value="ECO:0007669"/>
    <property type="project" value="UniProtKB-KW"/>
</dbReference>
<reference evidence="4" key="1">
    <citation type="submission" date="2022-12" db="EMBL/GenBank/DDBJ databases">
        <authorList>
            <person name="Petersen C."/>
        </authorList>
    </citation>
    <scope>NUCLEOTIDE SEQUENCE</scope>
    <source>
        <strain evidence="4">IBT 35675</strain>
    </source>
</reference>
<dbReference type="EMBL" id="JAPZBR010000002">
    <property type="protein sequence ID" value="KAJ5362378.1"/>
    <property type="molecule type" value="Genomic_DNA"/>
</dbReference>
<evidence type="ECO:0000313" key="5">
    <source>
        <dbReference type="Proteomes" id="UP001148299"/>
    </source>
</evidence>
<evidence type="ECO:0000313" key="4">
    <source>
        <dbReference type="EMBL" id="KAJ5362378.1"/>
    </source>
</evidence>
<protein>
    <recommendedName>
        <fullName evidence="3">Fungal lipase-type domain-containing protein</fullName>
    </recommendedName>
</protein>
<feature type="domain" description="Fungal lipase-type" evidence="3">
    <location>
        <begin position="87"/>
        <end position="220"/>
    </location>
</feature>
<dbReference type="InterPro" id="IPR051299">
    <property type="entry name" value="AB_hydrolase_lip/est"/>
</dbReference>
<dbReference type="SUPFAM" id="SSF53474">
    <property type="entry name" value="alpha/beta-Hydrolases"/>
    <property type="match status" value="1"/>
</dbReference>
<dbReference type="Proteomes" id="UP001148299">
    <property type="component" value="Unassembled WGS sequence"/>
</dbReference>
<keyword evidence="2" id="KW-0378">Hydrolase</keyword>
<organism evidence="4 5">
    <name type="scientific">Penicillium brevicompactum</name>
    <dbReference type="NCBI Taxonomy" id="5074"/>
    <lineage>
        <taxon>Eukaryota</taxon>
        <taxon>Fungi</taxon>
        <taxon>Dikarya</taxon>
        <taxon>Ascomycota</taxon>
        <taxon>Pezizomycotina</taxon>
        <taxon>Eurotiomycetes</taxon>
        <taxon>Eurotiomycetidae</taxon>
        <taxon>Eurotiales</taxon>
        <taxon>Aspergillaceae</taxon>
        <taxon>Penicillium</taxon>
    </lineage>
</organism>
<dbReference type="AlphaFoldDB" id="A0A9W9UYM6"/>
<name>A0A9W9UYM6_PENBR</name>
<dbReference type="Pfam" id="PF01764">
    <property type="entry name" value="Lipase_3"/>
    <property type="match status" value="1"/>
</dbReference>
<evidence type="ECO:0000256" key="1">
    <source>
        <dbReference type="ARBA" id="ARBA00022729"/>
    </source>
</evidence>
<gene>
    <name evidence="4" type="ORF">N7541_003222</name>
</gene>
<dbReference type="GO" id="GO:0072330">
    <property type="term" value="P:monocarboxylic acid biosynthetic process"/>
    <property type="evidence" value="ECO:0007669"/>
    <property type="project" value="UniProtKB-ARBA"/>
</dbReference>
<dbReference type="GO" id="GO:0017000">
    <property type="term" value="P:antibiotic biosynthetic process"/>
    <property type="evidence" value="ECO:0007669"/>
    <property type="project" value="UniProtKB-ARBA"/>
</dbReference>
<dbReference type="GO" id="GO:0006629">
    <property type="term" value="P:lipid metabolic process"/>
    <property type="evidence" value="ECO:0007669"/>
    <property type="project" value="InterPro"/>
</dbReference>
<dbReference type="PANTHER" id="PTHR46640">
    <property type="entry name" value="TRIACYLGLYCEROL LIPASE, PUTATIVE (AFU_ORTHOLOGUE AFUA_6G06510)-RELATED"/>
    <property type="match status" value="1"/>
</dbReference>
<keyword evidence="1" id="KW-0732">Signal</keyword>
<proteinExistence type="predicted"/>
<evidence type="ECO:0000259" key="3">
    <source>
        <dbReference type="Pfam" id="PF01764"/>
    </source>
</evidence>
<dbReference type="Gene3D" id="3.40.50.1820">
    <property type="entry name" value="alpha/beta hydrolase"/>
    <property type="match status" value="1"/>
</dbReference>
<dbReference type="InterPro" id="IPR029058">
    <property type="entry name" value="AB_hydrolase_fold"/>
</dbReference>
<evidence type="ECO:0000256" key="2">
    <source>
        <dbReference type="ARBA" id="ARBA00022801"/>
    </source>
</evidence>
<dbReference type="InterPro" id="IPR002921">
    <property type="entry name" value="Fungal_lipase-type"/>
</dbReference>
<dbReference type="PANTHER" id="PTHR46640:SF1">
    <property type="entry name" value="FUNGAL LIPASE-LIKE DOMAIN-CONTAINING PROTEIN-RELATED"/>
    <property type="match status" value="1"/>
</dbReference>
<accession>A0A9W9UYM6</accession>
<dbReference type="CDD" id="cd00519">
    <property type="entry name" value="Lipase_3"/>
    <property type="match status" value="1"/>
</dbReference>
<sequence length="292" mass="32501">MVLKLISFIRIIEISSELLDDFRFFAQVAAVAMCDVNLNTTGRQLSCDKGPCELVQADDTEITSIYHGTAIATGYIALDHTRKLILVTFRGTVTTVDLYQDLRIPVFTDVSDICEGCKAHTGFWNYWLSAKDQVTAELRRLIKENPTYGMVVTGYSLGAAVATLAGTALRVDGFILDVWTFGAPKTGNLKMAEFITQQHGPVSVYRATHHKDLIPAIPFISPGFDYTHPSPEYWIDQPSFETVTPDVVKVIEGINNQTGNAGQRGRRITEEHEWYFGEMFIYDTPADSGAIF</sequence>
<comment type="caution">
    <text evidence="4">The sequence shown here is derived from an EMBL/GenBank/DDBJ whole genome shotgun (WGS) entry which is preliminary data.</text>
</comment>